<comment type="caution">
    <text evidence="1">The sequence shown here is derived from an EMBL/GenBank/DDBJ whole genome shotgun (WGS) entry which is preliminary data.</text>
</comment>
<dbReference type="EMBL" id="BMXF01000001">
    <property type="protein sequence ID" value="GHB54148.1"/>
    <property type="molecule type" value="Genomic_DNA"/>
</dbReference>
<evidence type="ECO:0000313" key="1">
    <source>
        <dbReference type="EMBL" id="GHB54148.1"/>
    </source>
</evidence>
<dbReference type="AlphaFoldDB" id="A0A8J3G8B7"/>
<dbReference type="Proteomes" id="UP000598271">
    <property type="component" value="Unassembled WGS sequence"/>
</dbReference>
<dbReference type="RefSeq" id="WP_189562670.1">
    <property type="nucleotide sequence ID" value="NZ_BMXF01000001.1"/>
</dbReference>
<reference evidence="1 2" key="1">
    <citation type="journal article" date="2014" name="Int. J. Syst. Evol. Microbiol.">
        <title>Complete genome sequence of Corynebacterium casei LMG S-19264T (=DSM 44701T), isolated from a smear-ripened cheese.</title>
        <authorList>
            <consortium name="US DOE Joint Genome Institute (JGI-PGF)"/>
            <person name="Walter F."/>
            <person name="Albersmeier A."/>
            <person name="Kalinowski J."/>
            <person name="Ruckert C."/>
        </authorList>
    </citation>
    <scope>NUCLEOTIDE SEQUENCE [LARGE SCALE GENOMIC DNA]</scope>
    <source>
        <strain evidence="1 2">KCTC 12866</strain>
    </source>
</reference>
<name>A0A8J3G8B7_9BACT</name>
<evidence type="ECO:0008006" key="3">
    <source>
        <dbReference type="Google" id="ProtNLM"/>
    </source>
</evidence>
<protein>
    <recommendedName>
        <fullName evidence="3">Lipoprotein</fullName>
    </recommendedName>
</protein>
<proteinExistence type="predicted"/>
<keyword evidence="2" id="KW-1185">Reference proteome</keyword>
<sequence>MKKIIHTFFFLGGMVSLAGCYDCGPRAEPTISLSVSRNDTPTSSLQRVSAVGVKSDSLFRQFRIKGGSGSGQLPLSLLQDSTTYLFYFADRVDTLTLFYKRIFDTRSECGYYLDIAEPDGPRFHSTFGNTTATYYPYTGKVEGLNGSGAYGILVDATSYN</sequence>
<evidence type="ECO:0000313" key="2">
    <source>
        <dbReference type="Proteomes" id="UP000598271"/>
    </source>
</evidence>
<organism evidence="1 2">
    <name type="scientific">Persicitalea jodogahamensis</name>
    <dbReference type="NCBI Taxonomy" id="402147"/>
    <lineage>
        <taxon>Bacteria</taxon>
        <taxon>Pseudomonadati</taxon>
        <taxon>Bacteroidota</taxon>
        <taxon>Cytophagia</taxon>
        <taxon>Cytophagales</taxon>
        <taxon>Spirosomataceae</taxon>
        <taxon>Persicitalea</taxon>
    </lineage>
</organism>
<accession>A0A8J3G8B7</accession>
<gene>
    <name evidence="1" type="ORF">GCM10007390_03870</name>
</gene>
<dbReference type="PROSITE" id="PS51257">
    <property type="entry name" value="PROKAR_LIPOPROTEIN"/>
    <property type="match status" value="1"/>
</dbReference>